<proteinExistence type="predicted"/>
<evidence type="ECO:0000313" key="1">
    <source>
        <dbReference type="EMBL" id="CAA7399939.1"/>
    </source>
</evidence>
<organism evidence="1 2">
    <name type="scientific">Spirodela intermedia</name>
    <name type="common">Intermediate duckweed</name>
    <dbReference type="NCBI Taxonomy" id="51605"/>
    <lineage>
        <taxon>Eukaryota</taxon>
        <taxon>Viridiplantae</taxon>
        <taxon>Streptophyta</taxon>
        <taxon>Embryophyta</taxon>
        <taxon>Tracheophyta</taxon>
        <taxon>Spermatophyta</taxon>
        <taxon>Magnoliopsida</taxon>
        <taxon>Liliopsida</taxon>
        <taxon>Araceae</taxon>
        <taxon>Lemnoideae</taxon>
        <taxon>Spirodela</taxon>
    </lineage>
</organism>
<evidence type="ECO:0000313" key="2">
    <source>
        <dbReference type="Proteomes" id="UP000663760"/>
    </source>
</evidence>
<keyword evidence="2" id="KW-1185">Reference proteome</keyword>
<name>A0A7I8KQ34_SPIIN</name>
<gene>
    <name evidence="1" type="ORF">SI8410_07010609</name>
</gene>
<dbReference type="AlphaFoldDB" id="A0A7I8KQ34"/>
<accession>A0A7I8KQ34</accession>
<sequence>MWMIGDVAQSLYIKSPERKNGDFAVLRWLSPNGEELDGGMRNKRRLFIASGTLSGGGDLSLGRSSSSR</sequence>
<dbReference type="Proteomes" id="UP000663760">
    <property type="component" value="Chromosome 7"/>
</dbReference>
<dbReference type="EMBL" id="LR746270">
    <property type="protein sequence ID" value="CAA7399939.1"/>
    <property type="molecule type" value="Genomic_DNA"/>
</dbReference>
<reference evidence="1" key="1">
    <citation type="submission" date="2020-02" db="EMBL/GenBank/DDBJ databases">
        <authorList>
            <person name="Scholz U."/>
            <person name="Mascher M."/>
            <person name="Fiebig A."/>
        </authorList>
    </citation>
    <scope>NUCLEOTIDE SEQUENCE</scope>
</reference>
<protein>
    <submittedName>
        <fullName evidence="1">Uncharacterized protein</fullName>
    </submittedName>
</protein>